<feature type="domain" description="Nucleoplasmin-like" evidence="1">
    <location>
        <begin position="3"/>
        <end position="105"/>
    </location>
</feature>
<proteinExistence type="predicted"/>
<dbReference type="Gene3D" id="2.60.120.340">
    <property type="entry name" value="Nucleoplasmin core domain"/>
    <property type="match status" value="1"/>
</dbReference>
<dbReference type="Gramene" id="RZC57791">
    <property type="protein sequence ID" value="RZC57791"/>
    <property type="gene ID" value="C5167_005093"/>
</dbReference>
<evidence type="ECO:0000259" key="1">
    <source>
        <dbReference type="Pfam" id="PF17800"/>
    </source>
</evidence>
<name>A0A4Y7JD12_PAPSO</name>
<evidence type="ECO:0000313" key="2">
    <source>
        <dbReference type="EMBL" id="RZC57791.1"/>
    </source>
</evidence>
<protein>
    <recommendedName>
        <fullName evidence="1">Nucleoplasmin-like domain-containing protein</fullName>
    </recommendedName>
</protein>
<evidence type="ECO:0000313" key="3">
    <source>
        <dbReference type="Proteomes" id="UP000316621"/>
    </source>
</evidence>
<gene>
    <name evidence="2" type="ORF">C5167_005093</name>
</gene>
<sequence length="107" mass="11982">MTFWGIELKEGKLVTQKFPKAKGRLRITKACLGHDSFPNTTARILIECSVQGKIEAPTVLCSLEKPGKRNMCALDIEFGEDDGEVRFSVSGCKFKEIVHLTGYFIEE</sequence>
<dbReference type="OrthoDB" id="1841297at2759"/>
<dbReference type="EMBL" id="CM010718">
    <property type="protein sequence ID" value="RZC57791.1"/>
    <property type="molecule type" value="Genomic_DNA"/>
</dbReference>
<dbReference type="STRING" id="3469.A0A4Y7JD12"/>
<accession>A0A4Y7JD12</accession>
<organism evidence="2 3">
    <name type="scientific">Papaver somniferum</name>
    <name type="common">Opium poppy</name>
    <dbReference type="NCBI Taxonomy" id="3469"/>
    <lineage>
        <taxon>Eukaryota</taxon>
        <taxon>Viridiplantae</taxon>
        <taxon>Streptophyta</taxon>
        <taxon>Embryophyta</taxon>
        <taxon>Tracheophyta</taxon>
        <taxon>Spermatophyta</taxon>
        <taxon>Magnoliopsida</taxon>
        <taxon>Ranunculales</taxon>
        <taxon>Papaveraceae</taxon>
        <taxon>Papaveroideae</taxon>
        <taxon>Papaver</taxon>
    </lineage>
</organism>
<dbReference type="Proteomes" id="UP000316621">
    <property type="component" value="Chromosome 4"/>
</dbReference>
<reference evidence="2 3" key="1">
    <citation type="journal article" date="2018" name="Science">
        <title>The opium poppy genome and morphinan production.</title>
        <authorList>
            <person name="Guo L."/>
            <person name="Winzer T."/>
            <person name="Yang X."/>
            <person name="Li Y."/>
            <person name="Ning Z."/>
            <person name="He Z."/>
            <person name="Teodor R."/>
            <person name="Lu Y."/>
            <person name="Bowser T.A."/>
            <person name="Graham I.A."/>
            <person name="Ye K."/>
        </authorList>
    </citation>
    <scope>NUCLEOTIDE SEQUENCE [LARGE SCALE GENOMIC DNA]</scope>
    <source>
        <strain evidence="3">cv. HN1</strain>
        <tissue evidence="2">Leaves</tissue>
    </source>
</reference>
<dbReference type="InterPro" id="IPR041232">
    <property type="entry name" value="NPL"/>
</dbReference>
<keyword evidence="3" id="KW-1185">Reference proteome</keyword>
<dbReference type="Pfam" id="PF17800">
    <property type="entry name" value="NPL"/>
    <property type="match status" value="1"/>
</dbReference>
<dbReference type="AlphaFoldDB" id="A0A4Y7JD12"/>